<proteinExistence type="predicted"/>
<dbReference type="RefSeq" id="XP_060292315.1">
    <property type="nucleotide sequence ID" value="XM_060434759.1"/>
</dbReference>
<feature type="compositionally biased region" description="Low complexity" evidence="1">
    <location>
        <begin position="58"/>
        <end position="68"/>
    </location>
</feature>
<dbReference type="EMBL" id="JAUIRO010000006">
    <property type="protein sequence ID" value="KAK0709011.1"/>
    <property type="molecule type" value="Genomic_DNA"/>
</dbReference>
<gene>
    <name evidence="2" type="ORF">B0T26DRAFT_390426</name>
</gene>
<feature type="compositionally biased region" description="Basic residues" evidence="1">
    <location>
        <begin position="41"/>
        <end position="57"/>
    </location>
</feature>
<reference evidence="2" key="1">
    <citation type="submission" date="2023-06" db="EMBL/GenBank/DDBJ databases">
        <title>Genome-scale phylogeny and comparative genomics of the fungal order Sordariales.</title>
        <authorList>
            <consortium name="Lawrence Berkeley National Laboratory"/>
            <person name="Hensen N."/>
            <person name="Bonometti L."/>
            <person name="Westerberg I."/>
            <person name="Brannstrom I.O."/>
            <person name="Guillou S."/>
            <person name="Cros-Aarteil S."/>
            <person name="Calhoun S."/>
            <person name="Haridas S."/>
            <person name="Kuo A."/>
            <person name="Mondo S."/>
            <person name="Pangilinan J."/>
            <person name="Riley R."/>
            <person name="LaButti K."/>
            <person name="Andreopoulos B."/>
            <person name="Lipzen A."/>
            <person name="Chen C."/>
            <person name="Yanf M."/>
            <person name="Daum C."/>
            <person name="Ng V."/>
            <person name="Clum A."/>
            <person name="Steindorff A."/>
            <person name="Ohm R."/>
            <person name="Martin F."/>
            <person name="Silar P."/>
            <person name="Natvig D."/>
            <person name="Lalanne C."/>
            <person name="Gautier V."/>
            <person name="Ament-velasquez S.L."/>
            <person name="Kruys A."/>
            <person name="Hutchinson M.I."/>
            <person name="Powell A.J."/>
            <person name="Barry K."/>
            <person name="Miller A.N."/>
            <person name="Grigoriev I.V."/>
            <person name="Debuchy R."/>
            <person name="Gladieux P."/>
            <person name="Thoren M.H."/>
            <person name="Johannesson H."/>
        </authorList>
    </citation>
    <scope>NUCLEOTIDE SEQUENCE</scope>
    <source>
        <strain evidence="2">SMH2392-1A</strain>
    </source>
</reference>
<dbReference type="Proteomes" id="UP001172101">
    <property type="component" value="Unassembled WGS sequence"/>
</dbReference>
<protein>
    <submittedName>
        <fullName evidence="2">Uncharacterized protein</fullName>
    </submittedName>
</protein>
<feature type="region of interest" description="Disordered" evidence="1">
    <location>
        <begin position="148"/>
        <end position="167"/>
    </location>
</feature>
<comment type="caution">
    <text evidence="2">The sequence shown here is derived from an EMBL/GenBank/DDBJ whole genome shotgun (WGS) entry which is preliminary data.</text>
</comment>
<dbReference type="AlphaFoldDB" id="A0AA40DPU3"/>
<organism evidence="2 3">
    <name type="scientific">Lasiosphaeria miniovina</name>
    <dbReference type="NCBI Taxonomy" id="1954250"/>
    <lineage>
        <taxon>Eukaryota</taxon>
        <taxon>Fungi</taxon>
        <taxon>Dikarya</taxon>
        <taxon>Ascomycota</taxon>
        <taxon>Pezizomycotina</taxon>
        <taxon>Sordariomycetes</taxon>
        <taxon>Sordariomycetidae</taxon>
        <taxon>Sordariales</taxon>
        <taxon>Lasiosphaeriaceae</taxon>
        <taxon>Lasiosphaeria</taxon>
    </lineage>
</organism>
<sequence>MPAAIGILALPASNTTIPGLTPPSPSPPSPPPPDPSSRPIFGRRARHIASKDKRHNRTTGTMTTGTMTTGTMRMSRSRFTASLFLVFLPTEHDICLPGKPWALAAPTWTSPRIPLSIEILLKEETYFPQDQQWIRRNLAMKQFVLGSHRPIRKEPQPTHTTSGPRPHSFVMTSHPLAQALRHVYKQWPSSHSFERARLKSHTNTSHCSLHSLPTS</sequence>
<evidence type="ECO:0000313" key="3">
    <source>
        <dbReference type="Proteomes" id="UP001172101"/>
    </source>
</evidence>
<dbReference type="GeneID" id="85318029"/>
<evidence type="ECO:0000256" key="1">
    <source>
        <dbReference type="SAM" id="MobiDB-lite"/>
    </source>
</evidence>
<evidence type="ECO:0000313" key="2">
    <source>
        <dbReference type="EMBL" id="KAK0709011.1"/>
    </source>
</evidence>
<keyword evidence="3" id="KW-1185">Reference proteome</keyword>
<name>A0AA40DPU3_9PEZI</name>
<feature type="compositionally biased region" description="Pro residues" evidence="1">
    <location>
        <begin position="20"/>
        <end position="36"/>
    </location>
</feature>
<accession>A0AA40DPU3</accession>
<feature type="region of interest" description="Disordered" evidence="1">
    <location>
        <begin position="12"/>
        <end position="68"/>
    </location>
</feature>